<comment type="caution">
    <text evidence="2">The sequence shown here is derived from an EMBL/GenBank/DDBJ whole genome shotgun (WGS) entry which is preliminary data.</text>
</comment>
<dbReference type="Proteomes" id="UP000276834">
    <property type="component" value="Unassembled WGS sequence"/>
</dbReference>
<evidence type="ECO:0000313" key="3">
    <source>
        <dbReference type="Proteomes" id="UP000276834"/>
    </source>
</evidence>
<feature type="region of interest" description="Disordered" evidence="1">
    <location>
        <begin position="40"/>
        <end position="65"/>
    </location>
</feature>
<protein>
    <submittedName>
        <fullName evidence="2">Uncharacterized protein</fullName>
    </submittedName>
</protein>
<reference evidence="2 3" key="1">
    <citation type="journal article" date="2018" name="Proc. R. Soc. B">
        <title>A non-coding region near Follistatin controls head colour polymorphism in the Gouldian finch.</title>
        <authorList>
            <person name="Toomey M.B."/>
            <person name="Marques C.I."/>
            <person name="Andrade P."/>
            <person name="Araujo P.M."/>
            <person name="Sabatino S."/>
            <person name="Gazda M.A."/>
            <person name="Afonso S."/>
            <person name="Lopes R.J."/>
            <person name="Corbo J.C."/>
            <person name="Carneiro M."/>
        </authorList>
    </citation>
    <scope>NUCLEOTIDE SEQUENCE [LARGE SCALE GENOMIC DNA]</scope>
    <source>
        <strain evidence="2">Red01</strain>
        <tissue evidence="2">Muscle</tissue>
    </source>
</reference>
<evidence type="ECO:0000256" key="1">
    <source>
        <dbReference type="SAM" id="MobiDB-lite"/>
    </source>
</evidence>
<accession>A0A3L8SIZ9</accession>
<keyword evidence="3" id="KW-1185">Reference proteome</keyword>
<sequence>MAGRDRGRARTPGRGPLLAYLYAKLIHGSAAGRCLRAPGRCQAGRGSRSPRHRSERAQTPRAFLF</sequence>
<proteinExistence type="predicted"/>
<organism evidence="2 3">
    <name type="scientific">Chloebia gouldiae</name>
    <name type="common">Gouldian finch</name>
    <name type="synonym">Erythrura gouldiae</name>
    <dbReference type="NCBI Taxonomy" id="44316"/>
    <lineage>
        <taxon>Eukaryota</taxon>
        <taxon>Metazoa</taxon>
        <taxon>Chordata</taxon>
        <taxon>Craniata</taxon>
        <taxon>Vertebrata</taxon>
        <taxon>Euteleostomi</taxon>
        <taxon>Archelosauria</taxon>
        <taxon>Archosauria</taxon>
        <taxon>Dinosauria</taxon>
        <taxon>Saurischia</taxon>
        <taxon>Theropoda</taxon>
        <taxon>Coelurosauria</taxon>
        <taxon>Aves</taxon>
        <taxon>Neognathae</taxon>
        <taxon>Neoaves</taxon>
        <taxon>Telluraves</taxon>
        <taxon>Australaves</taxon>
        <taxon>Passeriformes</taxon>
        <taxon>Passeroidea</taxon>
        <taxon>Passeridae</taxon>
        <taxon>Chloebia</taxon>
    </lineage>
</organism>
<gene>
    <name evidence="2" type="ORF">DV515_00007541</name>
</gene>
<dbReference type="EMBL" id="QUSF01000020">
    <property type="protein sequence ID" value="RLW02024.1"/>
    <property type="molecule type" value="Genomic_DNA"/>
</dbReference>
<evidence type="ECO:0000313" key="2">
    <source>
        <dbReference type="EMBL" id="RLW02024.1"/>
    </source>
</evidence>
<dbReference type="AlphaFoldDB" id="A0A3L8SIZ9"/>
<name>A0A3L8SIZ9_CHLGU</name>